<gene>
    <name evidence="7" type="ORF">COT63_00470</name>
</gene>
<evidence type="ECO:0000259" key="6">
    <source>
        <dbReference type="Pfam" id="PF02911"/>
    </source>
</evidence>
<dbReference type="EMBL" id="PEZH01000009">
    <property type="protein sequence ID" value="PIS15349.1"/>
    <property type="molecule type" value="Genomic_DNA"/>
</dbReference>
<dbReference type="GO" id="GO:0005829">
    <property type="term" value="C:cytosol"/>
    <property type="evidence" value="ECO:0007669"/>
    <property type="project" value="TreeGrafter"/>
</dbReference>
<dbReference type="AlphaFoldDB" id="A0A2H0WTV0"/>
<dbReference type="PANTHER" id="PTHR11138:SF5">
    <property type="entry name" value="METHIONYL-TRNA FORMYLTRANSFERASE, MITOCHONDRIAL"/>
    <property type="match status" value="1"/>
</dbReference>
<name>A0A2H0WTV0_9BACT</name>
<evidence type="ECO:0000313" key="7">
    <source>
        <dbReference type="EMBL" id="PIS15349.1"/>
    </source>
</evidence>
<organism evidence="7 8">
    <name type="scientific">Candidatus Shapirobacteria bacterium CG09_land_8_20_14_0_10_38_17</name>
    <dbReference type="NCBI Taxonomy" id="1974884"/>
    <lineage>
        <taxon>Bacteria</taxon>
        <taxon>Candidatus Shapironibacteriota</taxon>
    </lineage>
</organism>
<dbReference type="InterPro" id="IPR005793">
    <property type="entry name" value="Formyl_trans_C"/>
</dbReference>
<evidence type="ECO:0000313" key="8">
    <source>
        <dbReference type="Proteomes" id="UP000231282"/>
    </source>
</evidence>
<sequence>MEIKNLSYPAIFFGSEENSVIILKKLVSLPYLKVVAVVTQPPRPRGRKQILTPTPVAQFAQENHLITLAPQKLDQKAIDFLKGKKPKLGILVAYGKIIPQKLIDIFLWGIINIHPSLLPQFRGPTPIEAALLSGQKETGISILSIDSQIDHGPLLAQTKEKIHSRDNQESLAKRLFKIGAETLTDTLPLYLSKQITPMPQNHQKATFTKLLNRDDGYIEYKALEKAVNQGGPKAVKIERKIRAYHPWPGTFTKLKVKSASWRTKLKGEERKSESKRMKILRAHLESDRLILDQIQLEGKNPTNWDKNFQKLIFG</sequence>
<dbReference type="Pfam" id="PF02911">
    <property type="entry name" value="Formyl_trans_C"/>
    <property type="match status" value="1"/>
</dbReference>
<dbReference type="InterPro" id="IPR002376">
    <property type="entry name" value="Formyl_transf_N"/>
</dbReference>
<dbReference type="InterPro" id="IPR011034">
    <property type="entry name" value="Formyl_transferase-like_C_sf"/>
</dbReference>
<evidence type="ECO:0000259" key="5">
    <source>
        <dbReference type="Pfam" id="PF00551"/>
    </source>
</evidence>
<feature type="domain" description="Formyl transferase C-terminal" evidence="6">
    <location>
        <begin position="233"/>
        <end position="308"/>
    </location>
</feature>
<dbReference type="SUPFAM" id="SSF50486">
    <property type="entry name" value="FMT C-terminal domain-like"/>
    <property type="match status" value="1"/>
</dbReference>
<dbReference type="Gene3D" id="3.40.50.12230">
    <property type="match status" value="1"/>
</dbReference>
<proteinExistence type="inferred from homology"/>
<dbReference type="Pfam" id="PF00551">
    <property type="entry name" value="Formyl_trans_N"/>
    <property type="match status" value="1"/>
</dbReference>
<dbReference type="CDD" id="cd08704">
    <property type="entry name" value="Met_tRNA_FMT_C"/>
    <property type="match status" value="1"/>
</dbReference>
<dbReference type="EC" id="2.1.2.9" evidence="2"/>
<protein>
    <recommendedName>
        <fullName evidence="2">methionyl-tRNA formyltransferase</fullName>
        <ecNumber evidence="2">2.1.2.9</ecNumber>
    </recommendedName>
</protein>
<evidence type="ECO:0000256" key="2">
    <source>
        <dbReference type="ARBA" id="ARBA00012261"/>
    </source>
</evidence>
<evidence type="ECO:0000256" key="4">
    <source>
        <dbReference type="ARBA" id="ARBA00022917"/>
    </source>
</evidence>
<evidence type="ECO:0000256" key="1">
    <source>
        <dbReference type="ARBA" id="ARBA00010699"/>
    </source>
</evidence>
<reference evidence="8" key="1">
    <citation type="submission" date="2017-09" db="EMBL/GenBank/DDBJ databases">
        <title>Depth-based differentiation of microbial function through sediment-hosted aquifers and enrichment of novel symbionts in the deep terrestrial subsurface.</title>
        <authorList>
            <person name="Probst A.J."/>
            <person name="Ladd B."/>
            <person name="Jarett J.K."/>
            <person name="Geller-Mcgrath D.E."/>
            <person name="Sieber C.M.K."/>
            <person name="Emerson J.B."/>
            <person name="Anantharaman K."/>
            <person name="Thomas B.C."/>
            <person name="Malmstrom R."/>
            <person name="Stieglmeier M."/>
            <person name="Klingl A."/>
            <person name="Woyke T."/>
            <person name="Ryan C.M."/>
            <person name="Banfield J.F."/>
        </authorList>
    </citation>
    <scope>NUCLEOTIDE SEQUENCE [LARGE SCALE GENOMIC DNA]</scope>
</reference>
<dbReference type="InterPro" id="IPR044135">
    <property type="entry name" value="Met-tRNA-FMT_C"/>
</dbReference>
<accession>A0A2H0WTV0</accession>
<comment type="caution">
    <text evidence="7">The sequence shown here is derived from an EMBL/GenBank/DDBJ whole genome shotgun (WGS) entry which is preliminary data.</text>
</comment>
<keyword evidence="3 7" id="KW-0808">Transferase</keyword>
<dbReference type="CDD" id="cd08646">
    <property type="entry name" value="FMT_core_Met-tRNA-FMT_N"/>
    <property type="match status" value="1"/>
</dbReference>
<comment type="similarity">
    <text evidence="1">Belongs to the Fmt family.</text>
</comment>
<dbReference type="InterPro" id="IPR036477">
    <property type="entry name" value="Formyl_transf_N_sf"/>
</dbReference>
<evidence type="ECO:0000256" key="3">
    <source>
        <dbReference type="ARBA" id="ARBA00022679"/>
    </source>
</evidence>
<dbReference type="PANTHER" id="PTHR11138">
    <property type="entry name" value="METHIONYL-TRNA FORMYLTRANSFERASE"/>
    <property type="match status" value="1"/>
</dbReference>
<feature type="domain" description="Formyl transferase N-terminal" evidence="5">
    <location>
        <begin position="32"/>
        <end position="185"/>
    </location>
</feature>
<dbReference type="GO" id="GO:0004479">
    <property type="term" value="F:methionyl-tRNA formyltransferase activity"/>
    <property type="evidence" value="ECO:0007669"/>
    <property type="project" value="UniProtKB-EC"/>
</dbReference>
<dbReference type="SUPFAM" id="SSF53328">
    <property type="entry name" value="Formyltransferase"/>
    <property type="match status" value="1"/>
</dbReference>
<dbReference type="InterPro" id="IPR041711">
    <property type="entry name" value="Met-tRNA-FMT_N"/>
</dbReference>
<dbReference type="Proteomes" id="UP000231282">
    <property type="component" value="Unassembled WGS sequence"/>
</dbReference>
<keyword evidence="4" id="KW-0648">Protein biosynthesis</keyword>